<reference evidence="1" key="1">
    <citation type="submission" date="2020-05" db="EMBL/GenBank/DDBJ databases">
        <authorList>
            <person name="Chiriac C."/>
            <person name="Salcher M."/>
            <person name="Ghai R."/>
            <person name="Kavagutti S V."/>
        </authorList>
    </citation>
    <scope>NUCLEOTIDE SEQUENCE</scope>
</reference>
<protein>
    <submittedName>
        <fullName evidence="1">Unannotated protein</fullName>
    </submittedName>
</protein>
<evidence type="ECO:0000313" key="1">
    <source>
        <dbReference type="EMBL" id="CAB5069388.1"/>
    </source>
</evidence>
<gene>
    <name evidence="1" type="ORF">UFOPK4354_02047</name>
</gene>
<dbReference type="AlphaFoldDB" id="A0A6J7UY89"/>
<accession>A0A6J7UY89</accession>
<proteinExistence type="predicted"/>
<organism evidence="1">
    <name type="scientific">freshwater metagenome</name>
    <dbReference type="NCBI Taxonomy" id="449393"/>
    <lineage>
        <taxon>unclassified sequences</taxon>
        <taxon>metagenomes</taxon>
        <taxon>ecological metagenomes</taxon>
    </lineage>
</organism>
<sequence length="273" mass="29507">MAESWWQTLRTSLRASAVGRVAGLPTSSNRASSFHLSWQLPSLDDSAGGAAPITAAAITAVAVTLEILEPPSVERLYFWALQADFADEGGRHGGGAHLGLQWHPGHPGSTAVNWGGYDHRGMVLSGSESALPSKMANPHTRDFVWQPRVPYRLRIERVALGDQTAWRGTVTNLSSSVSTVIRDLHSAGDRISGVTMWSEVFARCDDPSVAIRWSDAEALLDTGNQVLPSGFRVNYQSHQEGGCANSDSSCDEVGIVQRTNVQRDTLQGQVMTR</sequence>
<name>A0A6J7UY89_9ZZZZ</name>
<dbReference type="EMBL" id="CAFBQW010000341">
    <property type="protein sequence ID" value="CAB5069388.1"/>
    <property type="molecule type" value="Genomic_DNA"/>
</dbReference>